<accession>A0ABP8SDY8</accession>
<feature type="region of interest" description="Disordered" evidence="1">
    <location>
        <begin position="1"/>
        <end position="23"/>
    </location>
</feature>
<evidence type="ECO:0000313" key="3">
    <source>
        <dbReference type="Proteomes" id="UP001500307"/>
    </source>
</evidence>
<dbReference type="EMBL" id="BAABGU010000007">
    <property type="protein sequence ID" value="GAA4566804.1"/>
    <property type="molecule type" value="Genomic_DNA"/>
</dbReference>
<proteinExistence type="predicted"/>
<sequence length="75" mass="8790">MRRVDGRTHNAGMSEPAESFTDDEYEFLRHVRFGELPERVRPDERVEFTETEPRRDRPEPAGNPDEWHLRLGPGG</sequence>
<keyword evidence="3" id="KW-1185">Reference proteome</keyword>
<organism evidence="2 3">
    <name type="scientific">Micromonospora coerulea</name>
    <dbReference type="NCBI Taxonomy" id="47856"/>
    <lineage>
        <taxon>Bacteria</taxon>
        <taxon>Bacillati</taxon>
        <taxon>Actinomycetota</taxon>
        <taxon>Actinomycetes</taxon>
        <taxon>Micromonosporales</taxon>
        <taxon>Micromonosporaceae</taxon>
        <taxon>Micromonospora</taxon>
    </lineage>
</organism>
<feature type="compositionally biased region" description="Basic and acidic residues" evidence="1">
    <location>
        <begin position="39"/>
        <end position="69"/>
    </location>
</feature>
<gene>
    <name evidence="2" type="ORF">GCM10023176_17680</name>
</gene>
<reference evidence="3" key="1">
    <citation type="journal article" date="2019" name="Int. J. Syst. Evol. Microbiol.">
        <title>The Global Catalogue of Microorganisms (GCM) 10K type strain sequencing project: providing services to taxonomists for standard genome sequencing and annotation.</title>
        <authorList>
            <consortium name="The Broad Institute Genomics Platform"/>
            <consortium name="The Broad Institute Genome Sequencing Center for Infectious Disease"/>
            <person name="Wu L."/>
            <person name="Ma J."/>
        </authorList>
    </citation>
    <scope>NUCLEOTIDE SEQUENCE [LARGE SCALE GENOMIC DNA]</scope>
    <source>
        <strain evidence="3">JCM 3175</strain>
    </source>
</reference>
<comment type="caution">
    <text evidence="2">The sequence shown here is derived from an EMBL/GenBank/DDBJ whole genome shotgun (WGS) entry which is preliminary data.</text>
</comment>
<protein>
    <submittedName>
        <fullName evidence="2">Uncharacterized protein</fullName>
    </submittedName>
</protein>
<evidence type="ECO:0000256" key="1">
    <source>
        <dbReference type="SAM" id="MobiDB-lite"/>
    </source>
</evidence>
<dbReference type="Proteomes" id="UP001500307">
    <property type="component" value="Unassembled WGS sequence"/>
</dbReference>
<name>A0ABP8SDY8_9ACTN</name>
<evidence type="ECO:0000313" key="2">
    <source>
        <dbReference type="EMBL" id="GAA4566804.1"/>
    </source>
</evidence>
<feature type="region of interest" description="Disordered" evidence="1">
    <location>
        <begin position="39"/>
        <end position="75"/>
    </location>
</feature>